<dbReference type="CDD" id="cd02696">
    <property type="entry name" value="MurNAc-LAA"/>
    <property type="match status" value="1"/>
</dbReference>
<evidence type="ECO:0000256" key="3">
    <source>
        <dbReference type="ARBA" id="ARBA00022801"/>
    </source>
</evidence>
<evidence type="ECO:0000259" key="5">
    <source>
        <dbReference type="SMART" id="SM00646"/>
    </source>
</evidence>
<protein>
    <recommendedName>
        <fullName evidence="2">N-acetylmuramoyl-L-alanine amidase</fullName>
        <ecNumber evidence="2">3.5.1.28</ecNumber>
    </recommendedName>
</protein>
<organism evidence="6">
    <name type="scientific">Caldithrix abyssi</name>
    <dbReference type="NCBI Taxonomy" id="187145"/>
    <lineage>
        <taxon>Bacteria</taxon>
        <taxon>Pseudomonadati</taxon>
        <taxon>Calditrichota</taxon>
        <taxon>Calditrichia</taxon>
        <taxon>Calditrichales</taxon>
        <taxon>Calditrichaceae</taxon>
        <taxon>Caldithrix</taxon>
    </lineage>
</organism>
<dbReference type="GO" id="GO:0009253">
    <property type="term" value="P:peptidoglycan catabolic process"/>
    <property type="evidence" value="ECO:0007669"/>
    <property type="project" value="InterPro"/>
</dbReference>
<name>A0A7V5PM49_CALAY</name>
<dbReference type="PANTHER" id="PTHR30404">
    <property type="entry name" value="N-ACETYLMURAMOYL-L-ALANINE AMIDASE"/>
    <property type="match status" value="1"/>
</dbReference>
<dbReference type="Gene3D" id="3.40.630.40">
    <property type="entry name" value="Zn-dependent exopeptidases"/>
    <property type="match status" value="1"/>
</dbReference>
<dbReference type="InterPro" id="IPR012854">
    <property type="entry name" value="Cu_amine_oxidase-like_N"/>
</dbReference>
<dbReference type="InterPro" id="IPR002508">
    <property type="entry name" value="MurNAc-LAA_cat"/>
</dbReference>
<dbReference type="EC" id="3.5.1.28" evidence="2"/>
<dbReference type="Pfam" id="PF07833">
    <property type="entry name" value="Cu_amine_oxidN1"/>
    <property type="match status" value="1"/>
</dbReference>
<feature type="chain" id="PRO_5031145347" description="N-acetylmuramoyl-L-alanine amidase" evidence="4">
    <location>
        <begin position="28"/>
        <end position="511"/>
    </location>
</feature>
<dbReference type="FunFam" id="3.40.630.40:FF:000005">
    <property type="entry name" value="N-acetylmuramoyl-L-alanine amidase (AmiA)"/>
    <property type="match status" value="1"/>
</dbReference>
<keyword evidence="3" id="KW-0378">Hydrolase</keyword>
<comment type="catalytic activity">
    <reaction evidence="1">
        <text>Hydrolyzes the link between N-acetylmuramoyl residues and L-amino acid residues in certain cell-wall glycopeptides.</text>
        <dbReference type="EC" id="3.5.1.28"/>
    </reaction>
</comment>
<dbReference type="SUPFAM" id="SSF55383">
    <property type="entry name" value="Copper amine oxidase, domain N"/>
    <property type="match status" value="1"/>
</dbReference>
<dbReference type="SUPFAM" id="SSF53187">
    <property type="entry name" value="Zn-dependent exopeptidases"/>
    <property type="match status" value="1"/>
</dbReference>
<dbReference type="GO" id="GO:0030288">
    <property type="term" value="C:outer membrane-bounded periplasmic space"/>
    <property type="evidence" value="ECO:0007669"/>
    <property type="project" value="TreeGrafter"/>
</dbReference>
<evidence type="ECO:0000256" key="4">
    <source>
        <dbReference type="SAM" id="SignalP"/>
    </source>
</evidence>
<feature type="signal peptide" evidence="4">
    <location>
        <begin position="1"/>
        <end position="27"/>
    </location>
</feature>
<proteinExistence type="predicted"/>
<dbReference type="PANTHER" id="PTHR30404:SF0">
    <property type="entry name" value="N-ACETYLMURAMOYL-L-ALANINE AMIDASE AMIC"/>
    <property type="match status" value="1"/>
</dbReference>
<dbReference type="EMBL" id="DROD01000015">
    <property type="protein sequence ID" value="HHJ51607.1"/>
    <property type="molecule type" value="Genomic_DNA"/>
</dbReference>
<keyword evidence="4" id="KW-0732">Signal</keyword>
<dbReference type="AlphaFoldDB" id="A0A7V5PM49"/>
<evidence type="ECO:0000313" key="6">
    <source>
        <dbReference type="EMBL" id="HHJ51607.1"/>
    </source>
</evidence>
<gene>
    <name evidence="6" type="ORF">ENJ89_00305</name>
</gene>
<dbReference type="SMART" id="SM00646">
    <property type="entry name" value="Ami_3"/>
    <property type="match status" value="1"/>
</dbReference>
<dbReference type="InterPro" id="IPR036582">
    <property type="entry name" value="Mao_N_sf"/>
</dbReference>
<dbReference type="Proteomes" id="UP000886124">
    <property type="component" value="Unassembled WGS sequence"/>
</dbReference>
<reference evidence="6" key="1">
    <citation type="journal article" date="2020" name="mSystems">
        <title>Genome- and Community-Level Interaction Insights into Carbon Utilization and Element Cycling Functions of Hydrothermarchaeota in Hydrothermal Sediment.</title>
        <authorList>
            <person name="Zhou Z."/>
            <person name="Liu Y."/>
            <person name="Xu W."/>
            <person name="Pan J."/>
            <person name="Luo Z.H."/>
            <person name="Li M."/>
        </authorList>
    </citation>
    <scope>NUCLEOTIDE SEQUENCE [LARGE SCALE GENOMIC DNA]</scope>
    <source>
        <strain evidence="6">HyVt-527</strain>
    </source>
</reference>
<evidence type="ECO:0000256" key="2">
    <source>
        <dbReference type="ARBA" id="ARBA00011901"/>
    </source>
</evidence>
<evidence type="ECO:0000256" key="1">
    <source>
        <dbReference type="ARBA" id="ARBA00001561"/>
    </source>
</evidence>
<dbReference type="InterPro" id="IPR050695">
    <property type="entry name" value="N-acetylmuramoyl_amidase_3"/>
</dbReference>
<feature type="domain" description="MurNAc-LAA" evidence="5">
    <location>
        <begin position="345"/>
        <end position="501"/>
    </location>
</feature>
<dbReference type="GO" id="GO:0008745">
    <property type="term" value="F:N-acetylmuramoyl-L-alanine amidase activity"/>
    <property type="evidence" value="ECO:0007669"/>
    <property type="project" value="UniProtKB-EC"/>
</dbReference>
<comment type="caution">
    <text evidence="6">The sequence shown here is derived from an EMBL/GenBank/DDBJ whole genome shotgun (WGS) entry which is preliminary data.</text>
</comment>
<accession>A0A7V5PM49</accession>
<dbReference type="Pfam" id="PF01520">
    <property type="entry name" value="Amidase_3"/>
    <property type="match status" value="1"/>
</dbReference>
<sequence length="511" mass="58276">MMKRRNFLANILSFCAGLTFLPGTVMAALREYLDTLTVVKGKQEYRLPYVLRWGQPYISLADFAHKLNLGIFTNKEKRKTVIYIGKDKAKFTADNTFLVLNDVLYQLRYPALWLDGEVWVPASEMAEMFDRFTAQTMSFRPDKMVLSLGRKDVNISGIGVQEKENGTLIHIYTEKSFSRKDVALKATNGWLYVEIWGARVDPKVLSRKQRQGLVSEIQAIQFDQSASLAFKLNGKFKSKDVLIDPENSDILVTLRTDPATGRKEEKKNSDELEKQKQDWMIHTIVIDAGHGGKDPGAIGYKGLKEKDIVLPVALKLGQFLKKRLPDVRIVYTRDRDVFIPLWKRTKIANENNGKLFVSLHCNSNRNHKVRGFETYFLSAEKDERARDVVLKENEAIKFESQTDQKRYEGVNFVLATLAQNAFIKYSQYLATVVQKSLAKNLSRLDMKSRGVKQGPFWVMVGATMPNILIEMGFISNKHEAILLKRKATQTRIAQAITEGIVKYKTDVESAL</sequence>